<evidence type="ECO:0000256" key="3">
    <source>
        <dbReference type="ARBA" id="ARBA00022840"/>
    </source>
</evidence>
<dbReference type="Gene3D" id="3.40.50.300">
    <property type="entry name" value="P-loop containing nucleotide triphosphate hydrolases"/>
    <property type="match status" value="1"/>
</dbReference>
<dbReference type="PANTHER" id="PTHR30258">
    <property type="entry name" value="TYPE II SECRETION SYSTEM PROTEIN GSPE-RELATED"/>
    <property type="match status" value="1"/>
</dbReference>
<gene>
    <name evidence="5" type="ORF">SAMN02745220_02496</name>
</gene>
<dbReference type="EMBL" id="FRFE01000011">
    <property type="protein sequence ID" value="SHO48840.1"/>
    <property type="molecule type" value="Genomic_DNA"/>
</dbReference>
<dbReference type="SUPFAM" id="SSF52540">
    <property type="entry name" value="P-loop containing nucleoside triphosphate hydrolases"/>
    <property type="match status" value="1"/>
</dbReference>
<keyword evidence="3" id="KW-0067">ATP-binding</keyword>
<protein>
    <submittedName>
        <fullName evidence="5">Type IV pilus assembly protein PilB</fullName>
    </submittedName>
</protein>
<dbReference type="RefSeq" id="WP_073613789.1">
    <property type="nucleotide sequence ID" value="NZ_FRFE01000011.1"/>
</dbReference>
<dbReference type="CDD" id="cd01129">
    <property type="entry name" value="PulE-GspE-like"/>
    <property type="match status" value="1"/>
</dbReference>
<dbReference type="GO" id="GO:0005886">
    <property type="term" value="C:plasma membrane"/>
    <property type="evidence" value="ECO:0007669"/>
    <property type="project" value="TreeGrafter"/>
</dbReference>
<dbReference type="InterPro" id="IPR001482">
    <property type="entry name" value="T2SS/T4SS_dom"/>
</dbReference>
<dbReference type="Proteomes" id="UP000184603">
    <property type="component" value="Unassembled WGS sequence"/>
</dbReference>
<dbReference type="Gene3D" id="3.30.450.90">
    <property type="match status" value="1"/>
</dbReference>
<name>A0A1M7Y894_9BACT</name>
<sequence length="625" mass="69426">MTNETTKKKYGEIVSLLLDSGKVSEKDVRYAERIREKLATPQPLLNILKDLKLITDDTVRETIQKTKSTVRIGELLVELGYLAPDDLQAAFNVQKETDTSLRIGEILVKYNFIDSRLFNRILSIQLGYPVVQPTLAAIDRDLTSRVSTKLLKKHNFLPLKNKDGATIVAFYDPTDHEAIAVARKLFGAQIIPAVSDQKALLDTLKIMENEAGGKAINVDNKTVVGVVNSIILAAIQNDASDIHIEPMADVIRVRFRLDGVLAHHQDFPKDIAPALSSRLKIMCKADIAERRRHQGGRILFDYKEGQVDLRVSFYVTIHGEKIVLRLLKQKQELLDIYSIGMSSRMIHRFLEEAVYQPSGVLLVTGPTGSGKTSTVYSCINHVNNPQISIITAEEPVEYVMEGVAQCSIDPAIDLTFEETLRHIVRQDPDIIMIGEIRDKFSADMAMQAALTGHKVLSTFHTEDSIGGLIRLLNMDIAPFLVSSTVVSVLAQRLLRRICPACAAPVKITPTQLQRLGCEFADIADGKFMKGRGCSECRQTGYRGRVGVFELLVLDELVRDAILDKKTSFEIRQIGVQHAGLVTLLEDGLVKAAAGITTIEELLRCLPKLMPPRPLHVIQRLCGTVK</sequence>
<dbReference type="InterPro" id="IPR027417">
    <property type="entry name" value="P-loop_NTPase"/>
</dbReference>
<dbReference type="PROSITE" id="PS00662">
    <property type="entry name" value="T2SP_E"/>
    <property type="match status" value="1"/>
</dbReference>
<feature type="domain" description="Bacterial type II secretion system protein E" evidence="4">
    <location>
        <begin position="424"/>
        <end position="438"/>
    </location>
</feature>
<accession>A0A1M7Y894</accession>
<dbReference type="OrthoDB" id="9805147at2"/>
<dbReference type="Gene3D" id="3.30.300.160">
    <property type="entry name" value="Type II secretion system, protein E, N-terminal domain"/>
    <property type="match status" value="1"/>
</dbReference>
<dbReference type="GO" id="GO:0005524">
    <property type="term" value="F:ATP binding"/>
    <property type="evidence" value="ECO:0007669"/>
    <property type="project" value="UniProtKB-KW"/>
</dbReference>
<dbReference type="AlphaFoldDB" id="A0A1M7Y894"/>
<dbReference type="Pfam" id="PF05157">
    <property type="entry name" value="MshEN"/>
    <property type="match status" value="1"/>
</dbReference>
<dbReference type="STRING" id="1121416.SAMN02745220_02496"/>
<comment type="similarity">
    <text evidence="1">Belongs to the GSP E family.</text>
</comment>
<dbReference type="PANTHER" id="PTHR30258:SF2">
    <property type="entry name" value="COMG OPERON PROTEIN 1"/>
    <property type="match status" value="1"/>
</dbReference>
<dbReference type="SUPFAM" id="SSF160246">
    <property type="entry name" value="EspE N-terminal domain-like"/>
    <property type="match status" value="1"/>
</dbReference>
<evidence type="ECO:0000256" key="2">
    <source>
        <dbReference type="ARBA" id="ARBA00022741"/>
    </source>
</evidence>
<dbReference type="GO" id="GO:0016887">
    <property type="term" value="F:ATP hydrolysis activity"/>
    <property type="evidence" value="ECO:0007669"/>
    <property type="project" value="TreeGrafter"/>
</dbReference>
<dbReference type="Pfam" id="PF00437">
    <property type="entry name" value="T2SSE"/>
    <property type="match status" value="1"/>
</dbReference>
<organism evidence="5 6">
    <name type="scientific">Desulfopila aestuarii DSM 18488</name>
    <dbReference type="NCBI Taxonomy" id="1121416"/>
    <lineage>
        <taxon>Bacteria</taxon>
        <taxon>Pseudomonadati</taxon>
        <taxon>Thermodesulfobacteriota</taxon>
        <taxon>Desulfobulbia</taxon>
        <taxon>Desulfobulbales</taxon>
        <taxon>Desulfocapsaceae</taxon>
        <taxon>Desulfopila</taxon>
    </lineage>
</organism>
<keyword evidence="6" id="KW-1185">Reference proteome</keyword>
<evidence type="ECO:0000259" key="4">
    <source>
        <dbReference type="PROSITE" id="PS00662"/>
    </source>
</evidence>
<keyword evidence="2" id="KW-0547">Nucleotide-binding</keyword>
<dbReference type="InterPro" id="IPR037257">
    <property type="entry name" value="T2SS_E_N_sf"/>
</dbReference>
<dbReference type="InterPro" id="IPR007831">
    <property type="entry name" value="T2SS_GspE_N"/>
</dbReference>
<proteinExistence type="inferred from homology"/>
<evidence type="ECO:0000256" key="1">
    <source>
        <dbReference type="ARBA" id="ARBA00006611"/>
    </source>
</evidence>
<reference evidence="5 6" key="1">
    <citation type="submission" date="2016-12" db="EMBL/GenBank/DDBJ databases">
        <authorList>
            <person name="Song W.-J."/>
            <person name="Kurnit D.M."/>
        </authorList>
    </citation>
    <scope>NUCLEOTIDE SEQUENCE [LARGE SCALE GENOMIC DNA]</scope>
    <source>
        <strain evidence="5 6">DSM 18488</strain>
    </source>
</reference>
<evidence type="ECO:0000313" key="5">
    <source>
        <dbReference type="EMBL" id="SHO48840.1"/>
    </source>
</evidence>
<evidence type="ECO:0000313" key="6">
    <source>
        <dbReference type="Proteomes" id="UP000184603"/>
    </source>
</evidence>